<keyword evidence="1" id="KW-1133">Transmembrane helix</keyword>
<feature type="transmembrane region" description="Helical" evidence="1">
    <location>
        <begin position="48"/>
        <end position="67"/>
    </location>
</feature>
<feature type="transmembrane region" description="Helical" evidence="1">
    <location>
        <begin position="20"/>
        <end position="42"/>
    </location>
</feature>
<evidence type="ECO:0000313" key="2">
    <source>
        <dbReference type="EMBL" id="KDC49443.1"/>
    </source>
</evidence>
<gene>
    <name evidence="2" type="ORF">DC53_16485</name>
</gene>
<sequence length="112" mass="13259">MLITLNLWAKNKLTAMLSIWVQVIVNVNLYNQFFITIMWQIYDLYPLLLPHKALNATFGSIFFVKKIRQKLIKSKRISISRNNPVCKCHRKVAFFCSKFKKVNFSKITGREF</sequence>
<evidence type="ECO:0000313" key="3">
    <source>
        <dbReference type="Proteomes" id="UP000027154"/>
    </source>
</evidence>
<reference evidence="2 3" key="1">
    <citation type="submission" date="2014-04" db="EMBL/GenBank/DDBJ databases">
        <title>Pseudoalteromonas galatheae sp. nov., isolated from a deep-sea polychaete near Canal Concepcion, Chile.</title>
        <authorList>
            <person name="Machado H.R."/>
            <person name="Gram L."/>
            <person name="Vynne N.G."/>
        </authorList>
    </citation>
    <scope>NUCLEOTIDE SEQUENCE [LARGE SCALE GENOMIC DNA]</scope>
    <source>
        <strain evidence="2 3">KMM216</strain>
    </source>
</reference>
<keyword evidence="1" id="KW-0812">Transmembrane</keyword>
<proteinExistence type="predicted"/>
<protein>
    <submittedName>
        <fullName evidence="2">Uncharacterized protein</fullName>
    </submittedName>
</protein>
<accession>A0ABD3Y5I0</accession>
<dbReference type="Proteomes" id="UP000027154">
    <property type="component" value="Unassembled WGS sequence"/>
</dbReference>
<comment type="caution">
    <text evidence="2">The sequence shown here is derived from an EMBL/GenBank/DDBJ whole genome shotgun (WGS) entry which is preliminary data.</text>
</comment>
<name>A0ABD3Y5I0_9GAMM</name>
<dbReference type="EMBL" id="JJNZ01000065">
    <property type="protein sequence ID" value="KDC49443.1"/>
    <property type="molecule type" value="Genomic_DNA"/>
</dbReference>
<evidence type="ECO:0000256" key="1">
    <source>
        <dbReference type="SAM" id="Phobius"/>
    </source>
</evidence>
<keyword evidence="1" id="KW-0472">Membrane</keyword>
<organism evidence="2 3">
    <name type="scientific">Pseudoalteromonas fuliginea</name>
    <dbReference type="NCBI Taxonomy" id="1872678"/>
    <lineage>
        <taxon>Bacteria</taxon>
        <taxon>Pseudomonadati</taxon>
        <taxon>Pseudomonadota</taxon>
        <taxon>Gammaproteobacteria</taxon>
        <taxon>Alteromonadales</taxon>
        <taxon>Pseudoalteromonadaceae</taxon>
        <taxon>Pseudoalteromonas</taxon>
    </lineage>
</organism>
<dbReference type="AlphaFoldDB" id="A0ABD3Y5I0"/>